<organism evidence="9 10">
    <name type="scientific">Phytohabitans flavus</name>
    <dbReference type="NCBI Taxonomy" id="1076124"/>
    <lineage>
        <taxon>Bacteria</taxon>
        <taxon>Bacillati</taxon>
        <taxon>Actinomycetota</taxon>
        <taxon>Actinomycetes</taxon>
        <taxon>Micromonosporales</taxon>
        <taxon>Micromonosporaceae</taxon>
    </lineage>
</organism>
<dbReference type="PANTHER" id="PTHR23513">
    <property type="entry name" value="INTEGRAL MEMBRANE EFFLUX PROTEIN-RELATED"/>
    <property type="match status" value="1"/>
</dbReference>
<evidence type="ECO:0000256" key="3">
    <source>
        <dbReference type="ARBA" id="ARBA00022475"/>
    </source>
</evidence>
<feature type="transmembrane region" description="Helical" evidence="7">
    <location>
        <begin position="189"/>
        <end position="209"/>
    </location>
</feature>
<dbReference type="Pfam" id="PF05977">
    <property type="entry name" value="MFS_3"/>
    <property type="match status" value="1"/>
</dbReference>
<keyword evidence="2" id="KW-0813">Transport</keyword>
<dbReference type="Proteomes" id="UP000502508">
    <property type="component" value="Chromosome"/>
</dbReference>
<gene>
    <name evidence="9" type="ORF">Pflav_043170</name>
</gene>
<comment type="subcellular location">
    <subcellularLocation>
        <location evidence="1">Cell membrane</location>
        <topology evidence="1">Multi-pass membrane protein</topology>
    </subcellularLocation>
</comment>
<dbReference type="SUPFAM" id="SSF103473">
    <property type="entry name" value="MFS general substrate transporter"/>
    <property type="match status" value="1"/>
</dbReference>
<feature type="transmembrane region" description="Helical" evidence="7">
    <location>
        <begin position="12"/>
        <end position="31"/>
    </location>
</feature>
<keyword evidence="10" id="KW-1185">Reference proteome</keyword>
<keyword evidence="6 7" id="KW-0472">Membrane</keyword>
<evidence type="ECO:0000256" key="2">
    <source>
        <dbReference type="ARBA" id="ARBA00022448"/>
    </source>
</evidence>
<evidence type="ECO:0000313" key="10">
    <source>
        <dbReference type="Proteomes" id="UP000502508"/>
    </source>
</evidence>
<protein>
    <submittedName>
        <fullName evidence="9">MFS transporter</fullName>
    </submittedName>
</protein>
<evidence type="ECO:0000256" key="4">
    <source>
        <dbReference type="ARBA" id="ARBA00022692"/>
    </source>
</evidence>
<dbReference type="EMBL" id="AP022870">
    <property type="protein sequence ID" value="BCB77907.1"/>
    <property type="molecule type" value="Genomic_DNA"/>
</dbReference>
<evidence type="ECO:0000256" key="6">
    <source>
        <dbReference type="ARBA" id="ARBA00023136"/>
    </source>
</evidence>
<accession>A0A6F8XVT7</accession>
<dbReference type="AlphaFoldDB" id="A0A6F8XVT7"/>
<name>A0A6F8XVT7_9ACTN</name>
<evidence type="ECO:0000256" key="1">
    <source>
        <dbReference type="ARBA" id="ARBA00004651"/>
    </source>
</evidence>
<keyword evidence="3" id="KW-1003">Cell membrane</keyword>
<proteinExistence type="predicted"/>
<dbReference type="RefSeq" id="WP_197938660.1">
    <property type="nucleotide sequence ID" value="NZ_AP022870.1"/>
</dbReference>
<feature type="transmembrane region" description="Helical" evidence="7">
    <location>
        <begin position="216"/>
        <end position="234"/>
    </location>
</feature>
<keyword evidence="4 7" id="KW-0812">Transmembrane</keyword>
<feature type="transmembrane region" description="Helical" evidence="7">
    <location>
        <begin position="149"/>
        <end position="169"/>
    </location>
</feature>
<evidence type="ECO:0000256" key="5">
    <source>
        <dbReference type="ARBA" id="ARBA00022989"/>
    </source>
</evidence>
<dbReference type="PANTHER" id="PTHR23513:SF11">
    <property type="entry name" value="STAPHYLOFERRIN A TRANSPORTER"/>
    <property type="match status" value="1"/>
</dbReference>
<feature type="transmembrane region" description="Helical" evidence="7">
    <location>
        <begin position="274"/>
        <end position="294"/>
    </location>
</feature>
<dbReference type="GO" id="GO:0022857">
    <property type="term" value="F:transmembrane transporter activity"/>
    <property type="evidence" value="ECO:0007669"/>
    <property type="project" value="InterPro"/>
</dbReference>
<evidence type="ECO:0000256" key="7">
    <source>
        <dbReference type="SAM" id="Phobius"/>
    </source>
</evidence>
<evidence type="ECO:0000313" key="9">
    <source>
        <dbReference type="EMBL" id="BCB77907.1"/>
    </source>
</evidence>
<dbReference type="InterPro" id="IPR010290">
    <property type="entry name" value="TM_effector"/>
</dbReference>
<dbReference type="InterPro" id="IPR036259">
    <property type="entry name" value="MFS_trans_sf"/>
</dbReference>
<dbReference type="PROSITE" id="PS50850">
    <property type="entry name" value="MFS"/>
    <property type="match status" value="1"/>
</dbReference>
<feature type="domain" description="Major facilitator superfamily (MFS) profile" evidence="8">
    <location>
        <begin position="110"/>
        <end position="341"/>
    </location>
</feature>
<dbReference type="GO" id="GO:0005886">
    <property type="term" value="C:plasma membrane"/>
    <property type="evidence" value="ECO:0007669"/>
    <property type="project" value="UniProtKB-SubCell"/>
</dbReference>
<sequence>MIADRVDKRKLLIWVQLGSALLAAVLGVLVLTDVVRLWHVYVLAFGVGLLRCLDFPARQSFVHEIVSHKHLHNAVTLNSVLLNAARVIGPSIAGATIVLGGIGLCFLLNAVSFLAVVASLAVMNVAALTRSAPSERARLVDGFAYVRRTPALAVPLVMTGIIGCLAYEFPVVLPVVAERVLHGDARTYGFLTAAMGAGAILGGLLVSAAGRTGMRMLVWSSLALGGTMLLAAVAPNLATMMVALAAVGAATIATTATSNSTLQLGSAPQMRGRVMALWSTAMMGSTAIGAPVVGTAMEHLGARVGLVIGGVSCLVAALLGMVSRYQPGAVIRRPMPDASGP</sequence>
<dbReference type="Gene3D" id="1.20.1250.20">
    <property type="entry name" value="MFS general substrate transporter like domains"/>
    <property type="match status" value="1"/>
</dbReference>
<dbReference type="CDD" id="cd06173">
    <property type="entry name" value="MFS_MefA_like"/>
    <property type="match status" value="1"/>
</dbReference>
<keyword evidence="5 7" id="KW-1133">Transmembrane helix</keyword>
<feature type="transmembrane region" description="Helical" evidence="7">
    <location>
        <begin position="240"/>
        <end position="262"/>
    </location>
</feature>
<reference evidence="9 10" key="1">
    <citation type="submission" date="2020-03" db="EMBL/GenBank/DDBJ databases">
        <title>Whole genome shotgun sequence of Phytohabitans flavus NBRC 107702.</title>
        <authorList>
            <person name="Komaki H."/>
            <person name="Tamura T."/>
        </authorList>
    </citation>
    <scope>NUCLEOTIDE SEQUENCE [LARGE SCALE GENOMIC DNA]</scope>
    <source>
        <strain evidence="9 10">NBRC 107702</strain>
    </source>
</reference>
<feature type="transmembrane region" description="Helical" evidence="7">
    <location>
        <begin position="300"/>
        <end position="322"/>
    </location>
</feature>
<dbReference type="InterPro" id="IPR020846">
    <property type="entry name" value="MFS_dom"/>
</dbReference>
<dbReference type="KEGG" id="pfla:Pflav_043170"/>
<reference evidence="9 10" key="2">
    <citation type="submission" date="2020-03" db="EMBL/GenBank/DDBJ databases">
        <authorList>
            <person name="Ichikawa N."/>
            <person name="Kimura A."/>
            <person name="Kitahashi Y."/>
            <person name="Uohara A."/>
        </authorList>
    </citation>
    <scope>NUCLEOTIDE SEQUENCE [LARGE SCALE GENOMIC DNA]</scope>
    <source>
        <strain evidence="9 10">NBRC 107702</strain>
    </source>
</reference>
<evidence type="ECO:0000259" key="8">
    <source>
        <dbReference type="PROSITE" id="PS50850"/>
    </source>
</evidence>